<feature type="transmembrane region" description="Helical" evidence="1">
    <location>
        <begin position="34"/>
        <end position="55"/>
    </location>
</feature>
<keyword evidence="1" id="KW-0472">Membrane</keyword>
<keyword evidence="1" id="KW-0812">Transmembrane</keyword>
<name>A0A540VUM7_9GAMM</name>
<organism evidence="3 4">
    <name type="scientific">Spiribacter salinus</name>
    <dbReference type="NCBI Taxonomy" id="1335746"/>
    <lineage>
        <taxon>Bacteria</taxon>
        <taxon>Pseudomonadati</taxon>
        <taxon>Pseudomonadota</taxon>
        <taxon>Gammaproteobacteria</taxon>
        <taxon>Chromatiales</taxon>
        <taxon>Ectothiorhodospiraceae</taxon>
        <taxon>Spiribacter</taxon>
    </lineage>
</organism>
<keyword evidence="1" id="KW-1133">Transmembrane helix</keyword>
<protein>
    <submittedName>
        <fullName evidence="3">DUF2892 domain-containing protein</fullName>
    </submittedName>
</protein>
<reference evidence="3 4" key="1">
    <citation type="submission" date="2019-06" db="EMBL/GenBank/DDBJ databases">
        <title>Metagenome assembled Genome of Spiribacter salinus SL48-SHIP from the microbial mat of Salt Lake 48 (Novosibirsk region, Russia).</title>
        <authorList>
            <person name="Shipova A."/>
            <person name="Rozanov A.S."/>
            <person name="Bryanskaya A.V."/>
            <person name="Peltek S.E."/>
        </authorList>
    </citation>
    <scope>NUCLEOTIDE SEQUENCE [LARGE SCALE GENOMIC DNA]</scope>
    <source>
        <strain evidence="3">SL48-SHIP-2</strain>
    </source>
</reference>
<accession>A0A540VUM7</accession>
<proteinExistence type="predicted"/>
<dbReference type="Proteomes" id="UP000315400">
    <property type="component" value="Unassembled WGS sequence"/>
</dbReference>
<evidence type="ECO:0000313" key="4">
    <source>
        <dbReference type="Proteomes" id="UP000315400"/>
    </source>
</evidence>
<evidence type="ECO:0000313" key="3">
    <source>
        <dbReference type="EMBL" id="TQF00460.1"/>
    </source>
</evidence>
<dbReference type="AlphaFoldDB" id="A0A540VUM7"/>
<evidence type="ECO:0000259" key="2">
    <source>
        <dbReference type="Pfam" id="PF11127"/>
    </source>
</evidence>
<dbReference type="Pfam" id="PF11127">
    <property type="entry name" value="YgaP-like_TM"/>
    <property type="match status" value="1"/>
</dbReference>
<gene>
    <name evidence="3" type="ORF">FKY71_03225</name>
</gene>
<evidence type="ECO:0000256" key="1">
    <source>
        <dbReference type="SAM" id="Phobius"/>
    </source>
</evidence>
<dbReference type="EMBL" id="VIFK01000012">
    <property type="protein sequence ID" value="TQF00460.1"/>
    <property type="molecule type" value="Genomic_DNA"/>
</dbReference>
<dbReference type="InterPro" id="IPR021309">
    <property type="entry name" value="YgaP-like_TM"/>
</dbReference>
<sequence length="62" mass="6712">MFKQNIGSFDRALRAIVGLTLIAMAVFVEGMAWGWIGAIPLATSVVSYCPLYSALGMNTCKR</sequence>
<feature type="domain" description="Inner membrane protein YgaP-like transmembrane" evidence="2">
    <location>
        <begin position="3"/>
        <end position="61"/>
    </location>
</feature>
<feature type="transmembrane region" description="Helical" evidence="1">
    <location>
        <begin position="12"/>
        <end position="28"/>
    </location>
</feature>
<dbReference type="STRING" id="1260251.SPISAL_00765"/>
<comment type="caution">
    <text evidence="3">The sequence shown here is derived from an EMBL/GenBank/DDBJ whole genome shotgun (WGS) entry which is preliminary data.</text>
</comment>